<dbReference type="Pfam" id="PF00725">
    <property type="entry name" value="3HCDH"/>
    <property type="match status" value="2"/>
</dbReference>
<dbReference type="Pfam" id="PF00378">
    <property type="entry name" value="ECH_1"/>
    <property type="match status" value="1"/>
</dbReference>
<dbReference type="GO" id="GO:0004300">
    <property type="term" value="F:enoyl-CoA hydratase activity"/>
    <property type="evidence" value="ECO:0007669"/>
    <property type="project" value="UniProtKB-EC"/>
</dbReference>
<dbReference type="InterPro" id="IPR006108">
    <property type="entry name" value="3HC_DH_C"/>
</dbReference>
<keyword evidence="7" id="KW-0560">Oxidoreductase</keyword>
<comment type="similarity">
    <text evidence="2">In the central section; belongs to the 3-hydroxyacyl-CoA dehydrogenase family.</text>
</comment>
<dbReference type="EMBL" id="DADRWU010000042">
    <property type="protein sequence ID" value="HBA4248530.1"/>
    <property type="molecule type" value="Genomic_DNA"/>
</dbReference>
<dbReference type="GO" id="GO:0006635">
    <property type="term" value="P:fatty acid beta-oxidation"/>
    <property type="evidence" value="ECO:0007669"/>
    <property type="project" value="UniProtKB-UniPathway"/>
</dbReference>
<sequence>MYQGQSLRVTLLEDGLAELCFDRQDSAINKFDSGTVAELAQATAAIRAHGGVRGVLLSSAKDSFIVGADIFEFPPLFAGPSEALAAFNAEQNAVFSAFEDLPVPIVAALNGLALGGGFEMLLTADYRMAVSGAQAGLPEVGLGIMPGYGGTVRLPRLVGAATTLDWILSGKPQPTATLLEAGAVDALCNAGSLREQALARLQAVAQDDTWKARREARLRGRRDDSVDFAALKAEHGKRASHYPAPLAVIESVERSLPLARDAALAEENRAFTSLAATPTAQALVQIFINEQSLRKKAKGYTRQAHRLERAAVLGAGIMGGGIAYTSAVRGTPVIMKDIAAAALDTGMGEARKLLAKQVDSGRMPPEKAAAVLDSIQPTLDFTGFSEVDIVVEAIVENLGLKKRVLADVESRLQANAVIASNTSSLSIEAIGSDLQRPQNFAGMHFFNPVPVMPLVEVIKGPATSEETAATVAGYAVAMGKTPVVVKDCPGFLVNRILTAQFVGFVRLIRDGADYLQIDRVMEAFGWPMGPAYLQDVIGMDTSCHVIDVITAGYGERMRLDFAHVIARMVQAGRLGQKSGRGFYRYQADAKGRPQKSIDPEVADLLADVRAERVRDFGDQEIVERMMLPMVIEAALCLEEGVAESAADIDMSLLLGIGFPRHWGGALKYADLVGLPNIVAQCETHRTLGGCYQPTQRMREMAARGERFHPLN</sequence>
<keyword evidence="9" id="KW-0443">Lipid metabolism</keyword>
<evidence type="ECO:0000256" key="13">
    <source>
        <dbReference type="ARBA" id="ARBA00049556"/>
    </source>
</evidence>
<evidence type="ECO:0000256" key="12">
    <source>
        <dbReference type="ARBA" id="ARBA00023268"/>
    </source>
</evidence>
<dbReference type="GO" id="GO:0016509">
    <property type="term" value="F:long-chain (3S)-3-hydroxyacyl-CoA dehydrogenase (NAD+) activity"/>
    <property type="evidence" value="ECO:0007669"/>
    <property type="project" value="TreeGrafter"/>
</dbReference>
<evidence type="ECO:0000256" key="6">
    <source>
        <dbReference type="ARBA" id="ARBA00022963"/>
    </source>
</evidence>
<dbReference type="SUPFAM" id="SSF52096">
    <property type="entry name" value="ClpP/crotonase"/>
    <property type="match status" value="1"/>
</dbReference>
<comment type="caution">
    <text evidence="17">The sequence shown here is derived from an EMBL/GenBank/DDBJ whole genome shotgun (WGS) entry which is preliminary data.</text>
</comment>
<dbReference type="Gene3D" id="1.10.1040.50">
    <property type="match status" value="1"/>
</dbReference>
<reference evidence="17" key="2">
    <citation type="submission" date="2021-03" db="EMBL/GenBank/DDBJ databases">
        <authorList>
            <consortium name="NCBI Pathogen Detection Project"/>
        </authorList>
    </citation>
    <scope>NUCLEOTIDE SEQUENCE</scope>
    <source>
        <strain evidence="17">ST-87-5</strain>
    </source>
</reference>
<comment type="catalytic activity">
    <reaction evidence="13">
        <text>a (3S)-3-hydroxyacyl-CoA + NAD(+) = a 3-oxoacyl-CoA + NADH + H(+)</text>
        <dbReference type="Rhea" id="RHEA:22432"/>
        <dbReference type="ChEBI" id="CHEBI:15378"/>
        <dbReference type="ChEBI" id="CHEBI:57318"/>
        <dbReference type="ChEBI" id="CHEBI:57540"/>
        <dbReference type="ChEBI" id="CHEBI:57945"/>
        <dbReference type="ChEBI" id="CHEBI:90726"/>
        <dbReference type="EC" id="1.1.1.35"/>
    </reaction>
</comment>
<keyword evidence="6" id="KW-0442">Lipid degradation</keyword>
<evidence type="ECO:0000256" key="7">
    <source>
        <dbReference type="ARBA" id="ARBA00023002"/>
    </source>
</evidence>
<comment type="similarity">
    <text evidence="14">Belongs to the enoyl-CoA hydratase/isomerase family.</text>
</comment>
<evidence type="ECO:0000256" key="4">
    <source>
        <dbReference type="ARBA" id="ARBA00012076"/>
    </source>
</evidence>
<evidence type="ECO:0000256" key="5">
    <source>
        <dbReference type="ARBA" id="ARBA00022832"/>
    </source>
</evidence>
<dbReference type="Proteomes" id="UP000871786">
    <property type="component" value="Unassembled WGS sequence"/>
</dbReference>
<feature type="domain" description="3-hydroxyacyl-CoA dehydrogenase NAD binding" evidence="16">
    <location>
        <begin position="310"/>
        <end position="488"/>
    </location>
</feature>
<dbReference type="Pfam" id="PF02737">
    <property type="entry name" value="3HCDH_N"/>
    <property type="match status" value="1"/>
</dbReference>
<feature type="domain" description="3-hydroxyacyl-CoA dehydrogenase C-terminal" evidence="15">
    <location>
        <begin position="490"/>
        <end position="585"/>
    </location>
</feature>
<evidence type="ECO:0000256" key="9">
    <source>
        <dbReference type="ARBA" id="ARBA00023098"/>
    </source>
</evidence>
<keyword evidence="12" id="KW-0511">Multifunctional enzyme</keyword>
<dbReference type="EC" id="4.2.1.17" evidence="4"/>
<evidence type="ECO:0000259" key="15">
    <source>
        <dbReference type="Pfam" id="PF00725"/>
    </source>
</evidence>
<evidence type="ECO:0000256" key="10">
    <source>
        <dbReference type="ARBA" id="ARBA00023235"/>
    </source>
</evidence>
<evidence type="ECO:0000313" key="17">
    <source>
        <dbReference type="EMBL" id="HBA4248530.1"/>
    </source>
</evidence>
<dbReference type="FunFam" id="3.40.50.720:FF:000009">
    <property type="entry name" value="Fatty oxidation complex, alpha subunit"/>
    <property type="match status" value="1"/>
</dbReference>
<accession>A0A6D1B2E2</accession>
<proteinExistence type="inferred from homology"/>
<dbReference type="PANTHER" id="PTHR43612:SF3">
    <property type="entry name" value="TRIFUNCTIONAL ENZYME SUBUNIT ALPHA, MITOCHONDRIAL"/>
    <property type="match status" value="1"/>
</dbReference>
<dbReference type="GO" id="GO:0016853">
    <property type="term" value="F:isomerase activity"/>
    <property type="evidence" value="ECO:0007669"/>
    <property type="project" value="UniProtKB-KW"/>
</dbReference>
<dbReference type="GO" id="GO:0070403">
    <property type="term" value="F:NAD+ binding"/>
    <property type="evidence" value="ECO:0007669"/>
    <property type="project" value="InterPro"/>
</dbReference>
<dbReference type="InterPro" id="IPR029045">
    <property type="entry name" value="ClpP/crotonase-like_dom_sf"/>
</dbReference>
<dbReference type="InterPro" id="IPR006176">
    <property type="entry name" value="3-OHacyl-CoA_DH_NAD-bd"/>
</dbReference>
<dbReference type="PANTHER" id="PTHR43612">
    <property type="entry name" value="TRIFUNCTIONAL ENZYME SUBUNIT ALPHA"/>
    <property type="match status" value="1"/>
</dbReference>
<dbReference type="InterPro" id="IPR001753">
    <property type="entry name" value="Enoyl-CoA_hydra/iso"/>
</dbReference>
<dbReference type="SUPFAM" id="SSF48179">
    <property type="entry name" value="6-phosphogluconate dehydrogenase C-terminal domain-like"/>
    <property type="match status" value="2"/>
</dbReference>
<reference evidence="17" key="1">
    <citation type="journal article" date="2018" name="Genome Biol.">
        <title>SKESA: strategic k-mer extension for scrupulous assemblies.</title>
        <authorList>
            <person name="Souvorov A."/>
            <person name="Agarwala R."/>
            <person name="Lipman D.J."/>
        </authorList>
    </citation>
    <scope>NUCLEOTIDE SEQUENCE</scope>
    <source>
        <strain evidence="17">ST-87-5</strain>
    </source>
</reference>
<dbReference type="PROSITE" id="PS00166">
    <property type="entry name" value="ENOYL_COA_HYDRATASE"/>
    <property type="match status" value="1"/>
</dbReference>
<comment type="pathway">
    <text evidence="1">Lipid metabolism; fatty acid beta-oxidation.</text>
</comment>
<keyword evidence="8" id="KW-0520">NAD</keyword>
<feature type="domain" description="3-hydroxyacyl-CoA dehydrogenase C-terminal" evidence="15">
    <location>
        <begin position="621"/>
        <end position="700"/>
    </location>
</feature>
<evidence type="ECO:0000256" key="3">
    <source>
        <dbReference type="ARBA" id="ARBA00008750"/>
    </source>
</evidence>
<evidence type="ECO:0000259" key="16">
    <source>
        <dbReference type="Pfam" id="PF02737"/>
    </source>
</evidence>
<dbReference type="CDD" id="cd06558">
    <property type="entry name" value="crotonase-like"/>
    <property type="match status" value="1"/>
</dbReference>
<dbReference type="Gene3D" id="3.90.226.10">
    <property type="entry name" value="2-enoyl-CoA Hydratase, Chain A, domain 1"/>
    <property type="match status" value="1"/>
</dbReference>
<keyword evidence="11" id="KW-0456">Lyase</keyword>
<organism evidence="17">
    <name type="scientific">Escherichia coli</name>
    <dbReference type="NCBI Taxonomy" id="562"/>
    <lineage>
        <taxon>Bacteria</taxon>
        <taxon>Pseudomonadati</taxon>
        <taxon>Pseudomonadota</taxon>
        <taxon>Gammaproteobacteria</taxon>
        <taxon>Enterobacterales</taxon>
        <taxon>Enterobacteriaceae</taxon>
        <taxon>Escherichia</taxon>
    </lineage>
</organism>
<dbReference type="SUPFAM" id="SSF51735">
    <property type="entry name" value="NAD(P)-binding Rossmann-fold domains"/>
    <property type="match status" value="1"/>
</dbReference>
<evidence type="ECO:0000256" key="14">
    <source>
        <dbReference type="RuleBase" id="RU003707"/>
    </source>
</evidence>
<dbReference type="NCBIfam" id="NF008727">
    <property type="entry name" value="PRK11730.1"/>
    <property type="match status" value="1"/>
</dbReference>
<dbReference type="InterPro" id="IPR036291">
    <property type="entry name" value="NAD(P)-bd_dom_sf"/>
</dbReference>
<dbReference type="InterPro" id="IPR050136">
    <property type="entry name" value="FA_oxidation_alpha_subunit"/>
</dbReference>
<comment type="similarity">
    <text evidence="3">In the N-terminal section; belongs to the enoyl-CoA hydratase/isomerase family.</text>
</comment>
<evidence type="ECO:0000256" key="11">
    <source>
        <dbReference type="ARBA" id="ARBA00023239"/>
    </source>
</evidence>
<dbReference type="RefSeq" id="WP_023063462.1">
    <property type="nucleotide sequence ID" value="NZ_CAIZUK010000047.1"/>
</dbReference>
<dbReference type="Gene3D" id="3.40.50.720">
    <property type="entry name" value="NAD(P)-binding Rossmann-like Domain"/>
    <property type="match status" value="1"/>
</dbReference>
<name>A0A6D1B2E2_ECOLX</name>
<evidence type="ECO:0000256" key="2">
    <source>
        <dbReference type="ARBA" id="ARBA00007005"/>
    </source>
</evidence>
<keyword evidence="5" id="KW-0276">Fatty acid metabolism</keyword>
<evidence type="ECO:0000256" key="8">
    <source>
        <dbReference type="ARBA" id="ARBA00023027"/>
    </source>
</evidence>
<dbReference type="AlphaFoldDB" id="A0A6D1B2E2"/>
<protein>
    <recommendedName>
        <fullName evidence="4">enoyl-CoA hydratase</fullName>
        <ecNumber evidence="4">4.2.1.17</ecNumber>
    </recommendedName>
</protein>
<dbReference type="UniPathway" id="UPA00659"/>
<dbReference type="InterPro" id="IPR008927">
    <property type="entry name" value="6-PGluconate_DH-like_C_sf"/>
</dbReference>
<evidence type="ECO:0000256" key="1">
    <source>
        <dbReference type="ARBA" id="ARBA00005005"/>
    </source>
</evidence>
<gene>
    <name evidence="17" type="primary">fadB</name>
    <name evidence="17" type="ORF">J5U05_003731</name>
</gene>
<dbReference type="InterPro" id="IPR018376">
    <property type="entry name" value="Enoyl-CoA_hyd/isom_CS"/>
</dbReference>
<keyword evidence="10" id="KW-0413">Isomerase</keyword>